<feature type="binding site" description="in other chain" evidence="2">
    <location>
        <begin position="147"/>
        <end position="150"/>
    </location>
    <ligand>
        <name>carbamoyl phosphate</name>
        <dbReference type="ChEBI" id="CHEBI:58228"/>
        <note>ligand shared between two neighboring subunits</note>
    </ligand>
</feature>
<dbReference type="Pfam" id="PF02729">
    <property type="entry name" value="OTCace_N"/>
    <property type="match status" value="1"/>
</dbReference>
<dbReference type="SUPFAM" id="SSF53671">
    <property type="entry name" value="Aspartate/ornithine carbamoyltransferase"/>
    <property type="match status" value="1"/>
</dbReference>
<feature type="binding site" evidence="2">
    <location>
        <position position="237"/>
    </location>
    <ligand>
        <name>N(2)-succinyl-L-ornithine</name>
        <dbReference type="ChEBI" id="CHEBI:58514"/>
    </ligand>
</feature>
<dbReference type="HAMAP" id="MF_02235">
    <property type="entry name" value="SOTCase"/>
    <property type="match status" value="1"/>
</dbReference>
<dbReference type="InterPro" id="IPR006130">
    <property type="entry name" value="Asp/Orn_carbamoylTrfase"/>
</dbReference>
<dbReference type="PRINTS" id="PR00100">
    <property type="entry name" value="AOTCASE"/>
</dbReference>
<dbReference type="AlphaFoldDB" id="A0A930YU45"/>
<evidence type="ECO:0000313" key="5">
    <source>
        <dbReference type="EMBL" id="MBF5026404.1"/>
    </source>
</evidence>
<sequence length="317" mass="35731">MKNFTSVHDIKNIKGILSKALAIKQDPFSNKSLGQNKTLGLVFLNPSLRTRLSSQQAGWNLGMHVQVLNAGQDAWTWEFSEGTVMDGSTTEHVKEAARVLSRYCDVIGIRAFPLLQDREEDYSEPVLSAFLKYATVPVVSLESATRHPLQSFADLITIEQTWKEARPPKVVLTWAPHTKALPHCVANSFSEWMIKADVDFSIANPIGYDLSPEFVQDTPVYHDQMEALKDADYVYVKNWSSFEQYGTMPPVEKDWMLGEDFLLKNPSARIMHCLPVRRNLELGDALLDSNNQLVYEQAANRTLAMQTVLSELLSPTL</sequence>
<gene>
    <name evidence="2" type="primary">argF'</name>
    <name evidence="5" type="ORF">IC612_01150</name>
</gene>
<evidence type="ECO:0000259" key="3">
    <source>
        <dbReference type="Pfam" id="PF00185"/>
    </source>
</evidence>
<feature type="domain" description="Aspartate/ornithine carbamoyltransferase Asp/Orn-binding" evidence="3">
    <location>
        <begin position="185"/>
        <end position="310"/>
    </location>
</feature>
<name>A0A930YU45_9FLAO</name>
<dbReference type="InterPro" id="IPR036901">
    <property type="entry name" value="Asp/Orn_carbamoylTrfase_sf"/>
</dbReference>
<dbReference type="InterPro" id="IPR006131">
    <property type="entry name" value="Asp_carbamoyltransf_Asp/Orn-bd"/>
</dbReference>
<feature type="binding site" evidence="2">
    <location>
        <position position="277"/>
    </location>
    <ligand>
        <name>N(2)-succinyl-L-ornithine</name>
        <dbReference type="ChEBI" id="CHEBI:58514"/>
    </ligand>
</feature>
<feature type="binding site" description="in other chain" evidence="2">
    <location>
        <begin position="273"/>
        <end position="274"/>
    </location>
    <ligand>
        <name>carbamoyl phosphate</name>
        <dbReference type="ChEBI" id="CHEBI:58228"/>
        <note>ligand shared between two neighboring subunits</note>
    </ligand>
</feature>
<feature type="binding site" evidence="2">
    <location>
        <position position="177"/>
    </location>
    <ligand>
        <name>N(2)-succinyl-L-ornithine</name>
        <dbReference type="ChEBI" id="CHEBI:58514"/>
    </ligand>
</feature>
<keyword evidence="6" id="KW-1185">Reference proteome</keyword>
<keyword evidence="2" id="KW-0028">Amino-acid biosynthesis</keyword>
<keyword evidence="1 2" id="KW-0808">Transferase</keyword>
<feature type="binding site" description="in other chain" evidence="2">
    <location>
        <begin position="47"/>
        <end position="50"/>
    </location>
    <ligand>
        <name>carbamoyl phosphate</name>
        <dbReference type="ChEBI" id="CHEBI:58228"/>
        <note>ligand shared between two neighboring subunits</note>
    </ligand>
</feature>
<feature type="binding site" description="in other chain" evidence="2">
    <location>
        <position position="301"/>
    </location>
    <ligand>
        <name>carbamoyl phosphate</name>
        <dbReference type="ChEBI" id="CHEBI:58228"/>
        <note>ligand shared between two neighboring subunits</note>
    </ligand>
</feature>
<comment type="similarity">
    <text evidence="2">Belongs to the aspartate/ornithine carbamoyltransferase superfamily. SOTCase family.</text>
</comment>
<dbReference type="EMBL" id="JADKYY010000001">
    <property type="protein sequence ID" value="MBF5026404.1"/>
    <property type="molecule type" value="Genomic_DNA"/>
</dbReference>
<comment type="subunit">
    <text evidence="2">Homotrimer.</text>
</comment>
<protein>
    <recommendedName>
        <fullName evidence="2">N-succinylornithine carbamoyltransferase</fullName>
        <ecNumber evidence="2">2.1.3.11</ecNumber>
    </recommendedName>
    <alternativeName>
        <fullName evidence="2">N-succinyl-L-ornithine transcarbamylase</fullName>
        <shortName evidence="2">SOTCase</shortName>
    </alternativeName>
</protein>
<dbReference type="Proteomes" id="UP000694480">
    <property type="component" value="Unassembled WGS sequence"/>
</dbReference>
<evidence type="ECO:0000259" key="4">
    <source>
        <dbReference type="Pfam" id="PF02729"/>
    </source>
</evidence>
<comment type="pathway">
    <text evidence="2">Amino-acid biosynthesis; L-arginine biosynthesis.</text>
</comment>
<evidence type="ECO:0000313" key="6">
    <source>
        <dbReference type="Proteomes" id="UP000694480"/>
    </source>
</evidence>
<dbReference type="InterPro" id="IPR043696">
    <property type="entry name" value="ArgF'-like"/>
</dbReference>
<proteinExistence type="inferred from homology"/>
<dbReference type="GO" id="GO:0004585">
    <property type="term" value="F:ornithine carbamoyltransferase activity"/>
    <property type="evidence" value="ECO:0007669"/>
    <property type="project" value="InterPro"/>
</dbReference>
<dbReference type="PANTHER" id="PTHR45753">
    <property type="entry name" value="ORNITHINE CARBAMOYLTRANSFERASE, MITOCHONDRIAL"/>
    <property type="match status" value="1"/>
</dbReference>
<accession>A0A930YU45</accession>
<feature type="domain" description="Aspartate/ornithine carbamoyltransferase carbamoyl-P binding" evidence="4">
    <location>
        <begin position="2"/>
        <end position="159"/>
    </location>
</feature>
<evidence type="ECO:0000256" key="1">
    <source>
        <dbReference type="ARBA" id="ARBA00022679"/>
    </source>
</evidence>
<dbReference type="RefSeq" id="WP_194738330.1">
    <property type="nucleotide sequence ID" value="NZ_JADKYY010000001.1"/>
</dbReference>
<dbReference type="PRINTS" id="PR00101">
    <property type="entry name" value="ATCASE"/>
</dbReference>
<reference evidence="5" key="1">
    <citation type="submission" date="2020-11" db="EMBL/GenBank/DDBJ databases">
        <title>Genome seq and assembly of Planobacterium sp.</title>
        <authorList>
            <person name="Chhetri G."/>
        </authorList>
    </citation>
    <scope>NUCLEOTIDE SEQUENCE</scope>
    <source>
        <strain evidence="5">GCR5</strain>
    </source>
</reference>
<feature type="binding site" description="in other chain" evidence="2">
    <location>
        <position position="110"/>
    </location>
    <ligand>
        <name>carbamoyl phosphate</name>
        <dbReference type="ChEBI" id="CHEBI:58228"/>
        <note>ligand shared between two neighboring subunits</note>
    </ligand>
</feature>
<dbReference type="Pfam" id="PF00185">
    <property type="entry name" value="OTCace"/>
    <property type="match status" value="1"/>
</dbReference>
<dbReference type="InterPro" id="IPR006132">
    <property type="entry name" value="Asp/Orn_carbamoyltranf_P-bd"/>
</dbReference>
<dbReference type="GO" id="GO:0016597">
    <property type="term" value="F:amino acid binding"/>
    <property type="evidence" value="ECO:0007669"/>
    <property type="project" value="InterPro"/>
</dbReference>
<dbReference type="GO" id="GO:0019240">
    <property type="term" value="P:citrulline biosynthetic process"/>
    <property type="evidence" value="ECO:0007669"/>
    <property type="project" value="TreeGrafter"/>
</dbReference>
<comment type="catalytic activity">
    <reaction evidence="2">
        <text>N(2)-succinyl-L-ornithine + carbamoyl phosphate = N(2)-succinyl-L-citrulline + phosphate + H(+)</text>
        <dbReference type="Rhea" id="RHEA:25884"/>
        <dbReference type="ChEBI" id="CHEBI:15378"/>
        <dbReference type="ChEBI" id="CHEBI:43474"/>
        <dbReference type="ChEBI" id="CHEBI:58228"/>
        <dbReference type="ChEBI" id="CHEBI:58514"/>
        <dbReference type="ChEBI" id="CHEBI:58862"/>
        <dbReference type="EC" id="2.1.3.11"/>
    </reaction>
</comment>
<evidence type="ECO:0000256" key="2">
    <source>
        <dbReference type="HAMAP-Rule" id="MF_02235"/>
    </source>
</evidence>
<dbReference type="PANTHER" id="PTHR45753:SF3">
    <property type="entry name" value="ORNITHINE TRANSCARBAMYLASE, MITOCHONDRIAL"/>
    <property type="match status" value="1"/>
</dbReference>
<dbReference type="Gene3D" id="3.40.50.1370">
    <property type="entry name" value="Aspartate/ornithine carbamoyltransferase"/>
    <property type="match status" value="2"/>
</dbReference>
<comment type="caution">
    <text evidence="5">The sequence shown here is derived from an EMBL/GenBank/DDBJ whole genome shotgun (WGS) entry which is preliminary data.</text>
</comment>
<comment type="function">
    <text evidence="2">Catalyzes the transfer of the carbamoyl group from carbamoyl phosphate to the delta-amino group of N(2)-succinyl-L-ornithine to produce N(2)-succinyl-L-citrulline. Is essential for arginine biosynthesis.</text>
</comment>
<feature type="binding site" evidence="2">
    <location>
        <position position="75"/>
    </location>
    <ligand>
        <name>carbamoyl phosphate</name>
        <dbReference type="ChEBI" id="CHEBI:58228"/>
        <note>ligand shared between two neighboring subunits</note>
    </ligand>
</feature>
<keyword evidence="2" id="KW-0055">Arginine biosynthesis</keyword>
<dbReference type="GO" id="GO:0042450">
    <property type="term" value="P:L-arginine biosynthetic process via ornithine"/>
    <property type="evidence" value="ECO:0007669"/>
    <property type="project" value="TreeGrafter"/>
</dbReference>
<feature type="binding site" evidence="2">
    <location>
        <position position="142"/>
    </location>
    <ligand>
        <name>N(2)-succinyl-L-ornithine</name>
        <dbReference type="ChEBI" id="CHEBI:58514"/>
    </ligand>
</feature>
<dbReference type="EC" id="2.1.3.11" evidence="2"/>
<organism evidence="5 6">
    <name type="scientific">Planobacterium oryzisoli</name>
    <dbReference type="NCBI Taxonomy" id="2771435"/>
    <lineage>
        <taxon>Bacteria</taxon>
        <taxon>Pseudomonadati</taxon>
        <taxon>Bacteroidota</taxon>
        <taxon>Flavobacteriia</taxon>
        <taxon>Flavobacteriales</taxon>
        <taxon>Weeksellaceae</taxon>
        <taxon>Chryseobacterium group</taxon>
        <taxon>Chryseobacterium</taxon>
    </lineage>
</organism>